<feature type="region of interest" description="Disordered" evidence="1">
    <location>
        <begin position="77"/>
        <end position="97"/>
    </location>
</feature>
<comment type="caution">
    <text evidence="2">The sequence shown here is derived from an EMBL/GenBank/DDBJ whole genome shotgun (WGS) entry which is preliminary data.</text>
</comment>
<dbReference type="Proteomes" id="UP000324222">
    <property type="component" value="Unassembled WGS sequence"/>
</dbReference>
<sequence>MDCLSPLLDTFTFPRGAAVREERIDSYPSHITLQMMDTFTFRKSSVCMAFFLTVGRGSLHVTPPFVMPRGWYSSQQLEKAQASSRDPRAFLSAQSETHRGIPELSLPGALRAPHLSAANTFS</sequence>
<dbReference type="AlphaFoldDB" id="A0A5B7GDV1"/>
<reference evidence="2 3" key="1">
    <citation type="submission" date="2019-05" db="EMBL/GenBank/DDBJ databases">
        <title>Another draft genome of Portunus trituberculatus and its Hox gene families provides insights of decapod evolution.</title>
        <authorList>
            <person name="Jeong J.-H."/>
            <person name="Song I."/>
            <person name="Kim S."/>
            <person name="Choi T."/>
            <person name="Kim D."/>
            <person name="Ryu S."/>
            <person name="Kim W."/>
        </authorList>
    </citation>
    <scope>NUCLEOTIDE SEQUENCE [LARGE SCALE GENOMIC DNA]</scope>
    <source>
        <tissue evidence="2">Muscle</tissue>
    </source>
</reference>
<protein>
    <submittedName>
        <fullName evidence="2">Uncharacterized protein</fullName>
    </submittedName>
</protein>
<keyword evidence="3" id="KW-1185">Reference proteome</keyword>
<evidence type="ECO:0000313" key="2">
    <source>
        <dbReference type="EMBL" id="MPC54674.1"/>
    </source>
</evidence>
<gene>
    <name evidence="2" type="ORF">E2C01_048598</name>
</gene>
<organism evidence="2 3">
    <name type="scientific">Portunus trituberculatus</name>
    <name type="common">Swimming crab</name>
    <name type="synonym">Neptunus trituberculatus</name>
    <dbReference type="NCBI Taxonomy" id="210409"/>
    <lineage>
        <taxon>Eukaryota</taxon>
        <taxon>Metazoa</taxon>
        <taxon>Ecdysozoa</taxon>
        <taxon>Arthropoda</taxon>
        <taxon>Crustacea</taxon>
        <taxon>Multicrustacea</taxon>
        <taxon>Malacostraca</taxon>
        <taxon>Eumalacostraca</taxon>
        <taxon>Eucarida</taxon>
        <taxon>Decapoda</taxon>
        <taxon>Pleocyemata</taxon>
        <taxon>Brachyura</taxon>
        <taxon>Eubrachyura</taxon>
        <taxon>Portunoidea</taxon>
        <taxon>Portunidae</taxon>
        <taxon>Portuninae</taxon>
        <taxon>Portunus</taxon>
    </lineage>
</organism>
<evidence type="ECO:0000313" key="3">
    <source>
        <dbReference type="Proteomes" id="UP000324222"/>
    </source>
</evidence>
<accession>A0A5B7GDV1</accession>
<name>A0A5B7GDV1_PORTR</name>
<evidence type="ECO:0000256" key="1">
    <source>
        <dbReference type="SAM" id="MobiDB-lite"/>
    </source>
</evidence>
<proteinExistence type="predicted"/>
<dbReference type="EMBL" id="VSRR010012540">
    <property type="protein sequence ID" value="MPC54674.1"/>
    <property type="molecule type" value="Genomic_DNA"/>
</dbReference>